<dbReference type="SUPFAM" id="SSF49785">
    <property type="entry name" value="Galactose-binding domain-like"/>
    <property type="match status" value="1"/>
</dbReference>
<evidence type="ECO:0000259" key="4">
    <source>
        <dbReference type="Pfam" id="PF03629"/>
    </source>
</evidence>
<evidence type="ECO:0000256" key="1">
    <source>
        <dbReference type="ARBA" id="ARBA00022801"/>
    </source>
</evidence>
<dbReference type="EMBL" id="JBIGIC010000008">
    <property type="protein sequence ID" value="MFG6488468.1"/>
    <property type="molecule type" value="Genomic_DNA"/>
</dbReference>
<keyword evidence="1" id="KW-0378">Hydrolase</keyword>
<keyword evidence="3" id="KW-0732">Signal</keyword>
<dbReference type="PANTHER" id="PTHR22901">
    <property type="entry name" value="SIALATE O-ACETYLESTERASE"/>
    <property type="match status" value="1"/>
</dbReference>
<sequence length="650" mass="69275">MKKTSLSLLLSLLAATAHAEVRLSEVFGDHMVLQRDRPLRVWGQATPGKTLTVEFAGRQATTHVGADGRWRVQMAPLPAGGPHRLLVRGDGTAVLNDVLMGDVWLLGGQSNMELPLAVTDTGPQEVATPQNAQLRHLRVPLRASVKVEAEIAPAPWVVAEPGRVGEFSAVGYHFAKQMQAVQGVPIGLIDTAWGGSMLETWMSRDAALRDPDLAPAVRALPADNAAFGQALAQRLLPRVVAWQKGLPPENVDTSSWSTAADIDADWPTLNAPGVWEGQGLPDVDGVVWMRKRVELSAAQAAGSAALHLAKVDDCDEVWVNGQKIGGQCGWELPRHYSLPAGLLHAGSNWIAVRVTDTGGGGGIYGEAADLRLDTAAGPLSLVGAWKARVEKVQVTSGPVANNAPTLGHNGLIAPLQGLSVRGVLWYQGEENAGRAAAYADGFKRLIQDWRAQFADPNLPFFFVQLASWLPMADNRPDGNGWAELRASQAAALALPHTGMATAIDVGDTADIHPRNKRTVGQRLAGLAMHELGLRDAPATGPRLTGHKVLGSEFELRFDTTVGGLRTARSGEPVRGFYLAGADRRWVPAEARLDGDRIVLSSPGVATPVAARYAWVNNASEANVVGGDGLPLPPLRTDDWPLESAGRRYGH</sequence>
<dbReference type="RefSeq" id="WP_394413417.1">
    <property type="nucleotide sequence ID" value="NZ_JBIGIC010000008.1"/>
</dbReference>
<comment type="caution">
    <text evidence="5">The sequence shown here is derived from an EMBL/GenBank/DDBJ whole genome shotgun (WGS) entry which is preliminary data.</text>
</comment>
<evidence type="ECO:0000256" key="3">
    <source>
        <dbReference type="SAM" id="SignalP"/>
    </source>
</evidence>
<evidence type="ECO:0000256" key="2">
    <source>
        <dbReference type="SAM" id="MobiDB-lite"/>
    </source>
</evidence>
<dbReference type="InterPro" id="IPR008979">
    <property type="entry name" value="Galactose-bd-like_sf"/>
</dbReference>
<protein>
    <submittedName>
        <fullName evidence="5">Sialate O-acetylesterase</fullName>
    </submittedName>
</protein>
<gene>
    <name evidence="5" type="ORF">ACG04R_17410</name>
</gene>
<feature type="domain" description="Sialate O-acetylesterase" evidence="4">
    <location>
        <begin position="102"/>
        <end position="204"/>
    </location>
</feature>
<proteinExistence type="predicted"/>
<dbReference type="Gene3D" id="2.60.120.260">
    <property type="entry name" value="Galactose-binding domain-like"/>
    <property type="match status" value="1"/>
</dbReference>
<keyword evidence="6" id="KW-1185">Reference proteome</keyword>
<accession>A0ABW7HEZ2</accession>
<feature type="chain" id="PRO_5047424279" evidence="3">
    <location>
        <begin position="20"/>
        <end position="650"/>
    </location>
</feature>
<dbReference type="Gene3D" id="3.40.50.1110">
    <property type="entry name" value="SGNH hydrolase"/>
    <property type="match status" value="1"/>
</dbReference>
<organism evidence="5 6">
    <name type="scientific">Pelomonas candidula</name>
    <dbReference type="NCBI Taxonomy" id="3299025"/>
    <lineage>
        <taxon>Bacteria</taxon>
        <taxon>Pseudomonadati</taxon>
        <taxon>Pseudomonadota</taxon>
        <taxon>Betaproteobacteria</taxon>
        <taxon>Burkholderiales</taxon>
        <taxon>Sphaerotilaceae</taxon>
        <taxon>Roseateles</taxon>
    </lineage>
</organism>
<reference evidence="5 6" key="1">
    <citation type="submission" date="2024-08" db="EMBL/GenBank/DDBJ databases">
        <authorList>
            <person name="Lu H."/>
        </authorList>
    </citation>
    <scope>NUCLEOTIDE SEQUENCE [LARGE SCALE GENOMIC DNA]</scope>
    <source>
        <strain evidence="5 6">BYS78W</strain>
    </source>
</reference>
<feature type="domain" description="Sialate O-acetylesterase" evidence="4">
    <location>
        <begin position="419"/>
        <end position="525"/>
    </location>
</feature>
<evidence type="ECO:0000313" key="5">
    <source>
        <dbReference type="EMBL" id="MFG6488468.1"/>
    </source>
</evidence>
<name>A0ABW7HEZ2_9BURK</name>
<dbReference type="InterPro" id="IPR005181">
    <property type="entry name" value="SASA"/>
</dbReference>
<dbReference type="Pfam" id="PF03629">
    <property type="entry name" value="SASA"/>
    <property type="match status" value="2"/>
</dbReference>
<dbReference type="PANTHER" id="PTHR22901:SF0">
    <property type="entry name" value="SIALATE O-ACETYLESTERASE"/>
    <property type="match status" value="1"/>
</dbReference>
<feature type="signal peptide" evidence="3">
    <location>
        <begin position="1"/>
        <end position="19"/>
    </location>
</feature>
<dbReference type="SUPFAM" id="SSF52266">
    <property type="entry name" value="SGNH hydrolase"/>
    <property type="match status" value="1"/>
</dbReference>
<dbReference type="InterPro" id="IPR039329">
    <property type="entry name" value="SIAE"/>
</dbReference>
<evidence type="ECO:0000313" key="6">
    <source>
        <dbReference type="Proteomes" id="UP001606134"/>
    </source>
</evidence>
<dbReference type="Proteomes" id="UP001606134">
    <property type="component" value="Unassembled WGS sequence"/>
</dbReference>
<dbReference type="InterPro" id="IPR036514">
    <property type="entry name" value="SGNH_hydro_sf"/>
</dbReference>
<feature type="region of interest" description="Disordered" evidence="2">
    <location>
        <begin position="625"/>
        <end position="650"/>
    </location>
</feature>